<protein>
    <submittedName>
        <fullName evidence="2">Uncharacterized protein</fullName>
    </submittedName>
</protein>
<dbReference type="GeneID" id="87636652"/>
<organism evidence="2 3">
    <name type="scientific">Streptomyces microflavus</name>
    <name type="common">Streptomyces lipmanii</name>
    <dbReference type="NCBI Taxonomy" id="1919"/>
    <lineage>
        <taxon>Bacteria</taxon>
        <taxon>Bacillati</taxon>
        <taxon>Actinomycetota</taxon>
        <taxon>Actinomycetes</taxon>
        <taxon>Kitasatosporales</taxon>
        <taxon>Streptomycetaceae</taxon>
        <taxon>Streptomyces</taxon>
    </lineage>
</organism>
<geneLocation type="plasmid" evidence="2 3">
    <name>unnamed1</name>
</geneLocation>
<keyword evidence="1" id="KW-0472">Membrane</keyword>
<sequence length="53" mass="5966">MSEMELVVIALATGVEMIAAARLVFRAARGVIRAACRRRVHRRGYGRDPRQDL</sequence>
<keyword evidence="1" id="KW-1133">Transmembrane helix</keyword>
<evidence type="ECO:0000313" key="3">
    <source>
        <dbReference type="Proteomes" id="UP000509345"/>
    </source>
</evidence>
<evidence type="ECO:0000256" key="1">
    <source>
        <dbReference type="SAM" id="Phobius"/>
    </source>
</evidence>
<dbReference type="AlphaFoldDB" id="A0A7H8N0Q6"/>
<name>A0A7H8N0Q6_STRMI</name>
<dbReference type="RefSeq" id="WP_176145776.1">
    <property type="nucleotide sequence ID" value="NZ_CP054927.1"/>
</dbReference>
<dbReference type="EMBL" id="CP054927">
    <property type="protein sequence ID" value="QKW47903.1"/>
    <property type="molecule type" value="Genomic_DNA"/>
</dbReference>
<reference evidence="2 3" key="1">
    <citation type="submission" date="2020-06" db="EMBL/GenBank/DDBJ databases">
        <title>Genome mining for natural products.</title>
        <authorList>
            <person name="Zhang B."/>
            <person name="Shi J."/>
            <person name="Ge H."/>
        </authorList>
    </citation>
    <scope>NUCLEOTIDE SEQUENCE [LARGE SCALE GENOMIC DNA]</scope>
    <source>
        <strain evidence="2 3">NA06532</strain>
        <plasmid evidence="2 3">unnamed1</plasmid>
    </source>
</reference>
<evidence type="ECO:0000313" key="2">
    <source>
        <dbReference type="EMBL" id="QKW47903.1"/>
    </source>
</evidence>
<dbReference type="Proteomes" id="UP000509345">
    <property type="component" value="Plasmid unnamed1"/>
</dbReference>
<keyword evidence="2" id="KW-0614">Plasmid</keyword>
<feature type="transmembrane region" description="Helical" evidence="1">
    <location>
        <begin position="6"/>
        <end position="25"/>
    </location>
</feature>
<gene>
    <name evidence="2" type="ORF">HUT09_35900</name>
</gene>
<keyword evidence="1" id="KW-0812">Transmembrane</keyword>
<accession>A0A7H8N0Q6</accession>
<proteinExistence type="predicted"/>